<proteinExistence type="predicted"/>
<dbReference type="PANTHER" id="PTHR28663:SF1">
    <property type="entry name" value="CILIA- AND FLAGELLA- ASSOCIATED PROTEIN 210"/>
    <property type="match status" value="1"/>
</dbReference>
<organism evidence="5 6">
    <name type="scientific">Pyxicephalus adspersus</name>
    <name type="common">African bullfrog</name>
    <dbReference type="NCBI Taxonomy" id="30357"/>
    <lineage>
        <taxon>Eukaryota</taxon>
        <taxon>Metazoa</taxon>
        <taxon>Chordata</taxon>
        <taxon>Craniata</taxon>
        <taxon>Vertebrata</taxon>
        <taxon>Euteleostomi</taxon>
        <taxon>Amphibia</taxon>
        <taxon>Batrachia</taxon>
        <taxon>Anura</taxon>
        <taxon>Neobatrachia</taxon>
        <taxon>Ranoidea</taxon>
        <taxon>Pyxicephalidae</taxon>
        <taxon>Pyxicephalinae</taxon>
        <taxon>Pyxicephalus</taxon>
    </lineage>
</organism>
<feature type="coiled-coil region" evidence="2">
    <location>
        <begin position="333"/>
        <end position="433"/>
    </location>
</feature>
<feature type="coiled-coil region" evidence="2">
    <location>
        <begin position="57"/>
        <end position="139"/>
    </location>
</feature>
<evidence type="ECO:0000256" key="2">
    <source>
        <dbReference type="SAM" id="Coils"/>
    </source>
</evidence>
<dbReference type="InterPro" id="IPR039986">
    <property type="entry name" value="CFAP210"/>
</dbReference>
<evidence type="ECO:0000313" key="5">
    <source>
        <dbReference type="EMBL" id="DBA19809.1"/>
    </source>
</evidence>
<dbReference type="PANTHER" id="PTHR28663">
    <property type="entry name" value="COILED-COIL DOMAIN-CONTAINING PROTEIN 173"/>
    <property type="match status" value="1"/>
</dbReference>
<dbReference type="Proteomes" id="UP001181693">
    <property type="component" value="Unassembled WGS sequence"/>
</dbReference>
<dbReference type="InterPro" id="IPR043597">
    <property type="entry name" value="TPH_dom"/>
</dbReference>
<evidence type="ECO:0000256" key="1">
    <source>
        <dbReference type="ARBA" id="ARBA00023054"/>
    </source>
</evidence>
<keyword evidence="1 2" id="KW-0175">Coiled coil</keyword>
<evidence type="ECO:0000259" key="4">
    <source>
        <dbReference type="Pfam" id="PF13868"/>
    </source>
</evidence>
<evidence type="ECO:0000256" key="3">
    <source>
        <dbReference type="SAM" id="MobiDB-lite"/>
    </source>
</evidence>
<dbReference type="AlphaFoldDB" id="A0AAV2ZZC7"/>
<sequence length="558" mass="65865">MATASAPVVQYGRRKGSSRRQTAEKVTENVDLTIKPVDLREVTVLPKADWERIVNYNNSLENEARRLYEERKELEALHLRSQEVVKNWTNTISGFRQKRLKAKQLREEKEEEEKKKIDLEEAQYQAEKRREAIENARTKQYYQTDKVKTFHSALLLTEVMRERDAQIELKNKIQNMSNRQDKDTLANMQRELEESIYKDQQKALQKLTERKNNSNELLKQMEDHRHATELEKQANYREGEEIRRLTRLYEWEMNKLAKLKLEEKQEIMNAHLAHVADKNMLRDLEKQKEEENDDLVRRFILAKKKMSNLKKERETELHRQELERRDRITELLAAQMKQKVDDEEQRIKKAVAEMDAKDKKETQEKEEKIKADIKAITEHRLAMRRRKEEEEKKEKLKALQALYEIREADNYFIAQQKEKTRQTEEQCKKVQTMQIQQMAEKKTMSHEEQEADIVYTKQNEALMMKEEEVFQEYAKQVINSVTKTGANPYALKKAAQSGTGGGRGPVYSGRGGIRPSYLVQDTSGVQLPAYQNDTTQLIKGIHDSGDIQQAKRKMGFTY</sequence>
<dbReference type="Pfam" id="PF13868">
    <property type="entry name" value="TPH"/>
    <property type="match status" value="1"/>
</dbReference>
<dbReference type="EMBL" id="DYDO01000008">
    <property type="protein sequence ID" value="DBA19809.1"/>
    <property type="molecule type" value="Genomic_DNA"/>
</dbReference>
<name>A0AAV2ZZC7_PYXAD</name>
<comment type="caution">
    <text evidence="5">The sequence shown here is derived from an EMBL/GenBank/DDBJ whole genome shotgun (WGS) entry which is preliminary data.</text>
</comment>
<keyword evidence="6" id="KW-1185">Reference proteome</keyword>
<accession>A0AAV2ZZC7</accession>
<gene>
    <name evidence="5" type="ORF">GDO54_015585</name>
</gene>
<protein>
    <recommendedName>
        <fullName evidence="4">Trichohyalin-plectin-homology domain-containing protein</fullName>
    </recommendedName>
</protein>
<evidence type="ECO:0000313" key="6">
    <source>
        <dbReference type="Proteomes" id="UP001181693"/>
    </source>
</evidence>
<feature type="coiled-coil region" evidence="2">
    <location>
        <begin position="190"/>
        <end position="224"/>
    </location>
</feature>
<reference evidence="5" key="1">
    <citation type="thesis" date="2020" institute="ProQuest LLC" country="789 East Eisenhower Parkway, Ann Arbor, MI, USA">
        <title>Comparative Genomics and Chromosome Evolution.</title>
        <authorList>
            <person name="Mudd A.B."/>
        </authorList>
    </citation>
    <scope>NUCLEOTIDE SEQUENCE</scope>
    <source>
        <strain evidence="5">1538</strain>
        <tissue evidence="5">Blood</tissue>
    </source>
</reference>
<feature type="region of interest" description="Disordered" evidence="3">
    <location>
        <begin position="1"/>
        <end position="24"/>
    </location>
</feature>
<feature type="domain" description="Trichohyalin-plectin-homology" evidence="4">
    <location>
        <begin position="142"/>
        <end position="482"/>
    </location>
</feature>
<dbReference type="GO" id="GO:0005879">
    <property type="term" value="C:axonemal microtubule"/>
    <property type="evidence" value="ECO:0007669"/>
    <property type="project" value="TreeGrafter"/>
</dbReference>